<dbReference type="InterPro" id="IPR041588">
    <property type="entry name" value="Integrase_H2C2"/>
</dbReference>
<feature type="domain" description="CCHC-type" evidence="12">
    <location>
        <begin position="2073"/>
        <end position="2087"/>
    </location>
</feature>
<reference evidence="14 15" key="2">
    <citation type="journal article" date="2010" name="Nucleic Acids Res.">
        <title>BeetleBase in 2010: revisions to provide comprehensive genomic information for Tribolium castaneum.</title>
        <authorList>
            <person name="Kim H.S."/>
            <person name="Murphy T."/>
            <person name="Xia J."/>
            <person name="Caragea D."/>
            <person name="Park Y."/>
            <person name="Beeman R.W."/>
            <person name="Lorenzen M.D."/>
            <person name="Butcher S."/>
            <person name="Manak J.R."/>
            <person name="Brown S.J."/>
        </authorList>
    </citation>
    <scope>NUCLEOTIDE SEQUENCE [LARGE SCALE GENOMIC DNA]</scope>
    <source>
        <strain evidence="14 15">Georgia GA2</strain>
    </source>
</reference>
<dbReference type="GO" id="GO:0003677">
    <property type="term" value="F:DNA binding"/>
    <property type="evidence" value="ECO:0007669"/>
    <property type="project" value="UniProtKB-KW"/>
</dbReference>
<dbReference type="SMART" id="SM00343">
    <property type="entry name" value="ZnF_C2HC"/>
    <property type="match status" value="4"/>
</dbReference>
<keyword evidence="4" id="KW-0548">Nucleotidyltransferase</keyword>
<evidence type="ECO:0000256" key="1">
    <source>
        <dbReference type="ARBA" id="ARBA00012493"/>
    </source>
</evidence>
<keyword evidence="7" id="KW-0255">Endonuclease</keyword>
<keyword evidence="15" id="KW-1185">Reference proteome</keyword>
<feature type="domain" description="Integrase catalytic" evidence="13">
    <location>
        <begin position="2757"/>
        <end position="2914"/>
    </location>
</feature>
<dbReference type="Gene3D" id="4.10.60.10">
    <property type="entry name" value="Zinc finger, CCHC-type"/>
    <property type="match status" value="2"/>
</dbReference>
<dbReference type="InterPro" id="IPR043502">
    <property type="entry name" value="DNA/RNA_pol_sf"/>
</dbReference>
<dbReference type="Gene3D" id="3.30.70.270">
    <property type="match status" value="3"/>
</dbReference>
<evidence type="ECO:0000256" key="5">
    <source>
        <dbReference type="ARBA" id="ARBA00022722"/>
    </source>
</evidence>
<evidence type="ECO:0000259" key="13">
    <source>
        <dbReference type="PROSITE" id="PS50994"/>
    </source>
</evidence>
<evidence type="ECO:0000256" key="7">
    <source>
        <dbReference type="ARBA" id="ARBA00022759"/>
    </source>
</evidence>
<feature type="domain" description="CCHC-type" evidence="12">
    <location>
        <begin position="747"/>
        <end position="761"/>
    </location>
</feature>
<keyword evidence="7" id="KW-0378">Hydrolase</keyword>
<dbReference type="PROSITE" id="PS50158">
    <property type="entry name" value="ZF_CCHC"/>
    <property type="match status" value="2"/>
</dbReference>
<dbReference type="GO" id="GO:0008270">
    <property type="term" value="F:zinc ion binding"/>
    <property type="evidence" value="ECO:0007669"/>
    <property type="project" value="UniProtKB-KW"/>
</dbReference>
<dbReference type="Pfam" id="PF00665">
    <property type="entry name" value="rve"/>
    <property type="match status" value="2"/>
</dbReference>
<dbReference type="FunFam" id="3.30.70.270:FF:000023">
    <property type="entry name" value="Pol"/>
    <property type="match status" value="1"/>
</dbReference>
<dbReference type="CDD" id="cd01647">
    <property type="entry name" value="RT_LTR"/>
    <property type="match status" value="1"/>
</dbReference>
<dbReference type="Pfam" id="PF17921">
    <property type="entry name" value="Integrase_H2C2"/>
    <property type="match status" value="2"/>
</dbReference>
<dbReference type="FunFam" id="3.30.420.10:FF:000032">
    <property type="entry name" value="Retrovirus-related Pol polyprotein from transposon 297-like Protein"/>
    <property type="match status" value="2"/>
</dbReference>
<keyword evidence="10" id="KW-0862">Zinc</keyword>
<evidence type="ECO:0000256" key="10">
    <source>
        <dbReference type="PROSITE-ProRule" id="PRU00047"/>
    </source>
</evidence>
<dbReference type="GO" id="GO:0003964">
    <property type="term" value="F:RNA-directed DNA polymerase activity"/>
    <property type="evidence" value="ECO:0007669"/>
    <property type="project" value="UniProtKB-EC"/>
</dbReference>
<dbReference type="InterPro" id="IPR021109">
    <property type="entry name" value="Peptidase_aspartic_dom_sf"/>
</dbReference>
<dbReference type="EC" id="2.7.7.49" evidence="1"/>
<dbReference type="Gene3D" id="2.40.70.10">
    <property type="entry name" value="Acid Proteases"/>
    <property type="match status" value="2"/>
</dbReference>
<name>A0A139W9F7_TRICA</name>
<dbReference type="InParanoid" id="A0A139W9F7"/>
<dbReference type="GO" id="GO:0004519">
    <property type="term" value="F:endonuclease activity"/>
    <property type="evidence" value="ECO:0007669"/>
    <property type="project" value="UniProtKB-KW"/>
</dbReference>
<protein>
    <recommendedName>
        <fullName evidence="1">RNA-directed DNA polymerase</fullName>
        <ecNumber evidence="1">2.7.7.49</ecNumber>
    </recommendedName>
</protein>
<dbReference type="InterPro" id="IPR043128">
    <property type="entry name" value="Rev_trsase/Diguanyl_cyclase"/>
</dbReference>
<dbReference type="InterPro" id="IPR001584">
    <property type="entry name" value="Integrase_cat-core"/>
</dbReference>
<dbReference type="EMBL" id="KQ972323">
    <property type="protein sequence ID" value="KXZ75922.1"/>
    <property type="molecule type" value="Genomic_DNA"/>
</dbReference>
<dbReference type="SUPFAM" id="SSF56672">
    <property type="entry name" value="DNA/RNA polymerases"/>
    <property type="match status" value="2"/>
</dbReference>
<dbReference type="InterPro" id="IPR001878">
    <property type="entry name" value="Znf_CCHC"/>
</dbReference>
<proteinExistence type="predicted"/>
<feature type="region of interest" description="Disordered" evidence="11">
    <location>
        <begin position="2019"/>
        <end position="2040"/>
    </location>
</feature>
<dbReference type="InterPro" id="IPR041577">
    <property type="entry name" value="RT_RNaseH_2"/>
</dbReference>
<reference evidence="14 15" key="1">
    <citation type="journal article" date="2008" name="Nature">
        <title>The genome of the model beetle and pest Tribolium castaneum.</title>
        <authorList>
            <consortium name="Tribolium Genome Sequencing Consortium"/>
            <person name="Richards S."/>
            <person name="Gibbs R.A."/>
            <person name="Weinstock G.M."/>
            <person name="Brown S.J."/>
            <person name="Denell R."/>
            <person name="Beeman R.W."/>
            <person name="Gibbs R."/>
            <person name="Beeman R.W."/>
            <person name="Brown S.J."/>
            <person name="Bucher G."/>
            <person name="Friedrich M."/>
            <person name="Grimmelikhuijzen C.J."/>
            <person name="Klingler M."/>
            <person name="Lorenzen M."/>
            <person name="Richards S."/>
            <person name="Roth S."/>
            <person name="Schroder R."/>
            <person name="Tautz D."/>
            <person name="Zdobnov E.M."/>
            <person name="Muzny D."/>
            <person name="Gibbs R.A."/>
            <person name="Weinstock G.M."/>
            <person name="Attaway T."/>
            <person name="Bell S."/>
            <person name="Buhay C.J."/>
            <person name="Chandrabose M.N."/>
            <person name="Chavez D."/>
            <person name="Clerk-Blankenburg K.P."/>
            <person name="Cree A."/>
            <person name="Dao M."/>
            <person name="Davis C."/>
            <person name="Chacko J."/>
            <person name="Dinh H."/>
            <person name="Dugan-Rocha S."/>
            <person name="Fowler G."/>
            <person name="Garner T.T."/>
            <person name="Garnes J."/>
            <person name="Gnirke A."/>
            <person name="Hawes A."/>
            <person name="Hernandez J."/>
            <person name="Hines S."/>
            <person name="Holder M."/>
            <person name="Hume J."/>
            <person name="Jhangiani S.N."/>
            <person name="Joshi V."/>
            <person name="Khan Z.M."/>
            <person name="Jackson L."/>
            <person name="Kovar C."/>
            <person name="Kowis A."/>
            <person name="Lee S."/>
            <person name="Lewis L.R."/>
            <person name="Margolis J."/>
            <person name="Morgan M."/>
            <person name="Nazareth L.V."/>
            <person name="Nguyen N."/>
            <person name="Okwuonu G."/>
            <person name="Parker D."/>
            <person name="Richards S."/>
            <person name="Ruiz S.J."/>
            <person name="Santibanez J."/>
            <person name="Savard J."/>
            <person name="Scherer S.E."/>
            <person name="Schneider B."/>
            <person name="Sodergren E."/>
            <person name="Tautz D."/>
            <person name="Vattahil S."/>
            <person name="Villasana D."/>
            <person name="White C.S."/>
            <person name="Wright R."/>
            <person name="Park Y."/>
            <person name="Beeman R.W."/>
            <person name="Lord J."/>
            <person name="Oppert B."/>
            <person name="Lorenzen M."/>
            <person name="Brown S."/>
            <person name="Wang L."/>
            <person name="Savard J."/>
            <person name="Tautz D."/>
            <person name="Richards S."/>
            <person name="Weinstock G."/>
            <person name="Gibbs R.A."/>
            <person name="Liu Y."/>
            <person name="Worley K."/>
            <person name="Weinstock G."/>
            <person name="Elsik C.G."/>
            <person name="Reese J.T."/>
            <person name="Elhaik E."/>
            <person name="Landan G."/>
            <person name="Graur D."/>
            <person name="Arensburger P."/>
            <person name="Atkinson P."/>
            <person name="Beeman R.W."/>
            <person name="Beidler J."/>
            <person name="Brown S.J."/>
            <person name="Demuth J.P."/>
            <person name="Drury D.W."/>
            <person name="Du Y.Z."/>
            <person name="Fujiwara H."/>
            <person name="Lorenzen M."/>
            <person name="Maselli V."/>
            <person name="Osanai M."/>
            <person name="Park Y."/>
            <person name="Robertson H.M."/>
            <person name="Tu Z."/>
            <person name="Wang J.J."/>
            <person name="Wang S."/>
            <person name="Richards S."/>
            <person name="Song H."/>
            <person name="Zhang L."/>
            <person name="Sodergren E."/>
            <person name="Werner D."/>
            <person name="Stanke M."/>
            <person name="Morgenstern B."/>
            <person name="Solovyev V."/>
            <person name="Kosarev P."/>
            <person name="Brown G."/>
            <person name="Chen H.C."/>
            <person name="Ermolaeva O."/>
            <person name="Hlavina W."/>
            <person name="Kapustin Y."/>
            <person name="Kiryutin B."/>
            <person name="Kitts P."/>
            <person name="Maglott D."/>
            <person name="Pruitt K."/>
            <person name="Sapojnikov V."/>
            <person name="Souvorov A."/>
            <person name="Mackey A.J."/>
            <person name="Waterhouse R.M."/>
            <person name="Wyder S."/>
            <person name="Zdobnov E.M."/>
            <person name="Zdobnov E.M."/>
            <person name="Wyder S."/>
            <person name="Kriventseva E.V."/>
            <person name="Kadowaki T."/>
            <person name="Bork P."/>
            <person name="Aranda M."/>
            <person name="Bao R."/>
            <person name="Beermann A."/>
            <person name="Berns N."/>
            <person name="Bolognesi R."/>
            <person name="Bonneton F."/>
            <person name="Bopp D."/>
            <person name="Brown S.J."/>
            <person name="Bucher G."/>
            <person name="Butts T."/>
            <person name="Chaumot A."/>
            <person name="Denell R.E."/>
            <person name="Ferrier D.E."/>
            <person name="Friedrich M."/>
            <person name="Gordon C.M."/>
            <person name="Jindra M."/>
            <person name="Klingler M."/>
            <person name="Lan Q."/>
            <person name="Lattorff H.M."/>
            <person name="Laudet V."/>
            <person name="von Levetsow C."/>
            <person name="Liu Z."/>
            <person name="Lutz R."/>
            <person name="Lynch J.A."/>
            <person name="da Fonseca R.N."/>
            <person name="Posnien N."/>
            <person name="Reuter R."/>
            <person name="Roth S."/>
            <person name="Savard J."/>
            <person name="Schinko J.B."/>
            <person name="Schmitt C."/>
            <person name="Schoppmeier M."/>
            <person name="Schroder R."/>
            <person name="Shippy T.D."/>
            <person name="Simonnet F."/>
            <person name="Marques-Souza H."/>
            <person name="Tautz D."/>
            <person name="Tomoyasu Y."/>
            <person name="Trauner J."/>
            <person name="Van der Zee M."/>
            <person name="Vervoort M."/>
            <person name="Wittkopp N."/>
            <person name="Wimmer E.A."/>
            <person name="Yang X."/>
            <person name="Jones A.K."/>
            <person name="Sattelle D.B."/>
            <person name="Ebert P.R."/>
            <person name="Nelson D."/>
            <person name="Scott J.G."/>
            <person name="Beeman R.W."/>
            <person name="Muthukrishnan S."/>
            <person name="Kramer K.J."/>
            <person name="Arakane Y."/>
            <person name="Beeman R.W."/>
            <person name="Zhu Q."/>
            <person name="Hogenkamp D."/>
            <person name="Dixit R."/>
            <person name="Oppert B."/>
            <person name="Jiang H."/>
            <person name="Zou Z."/>
            <person name="Marshall J."/>
            <person name="Elpidina E."/>
            <person name="Vinokurov K."/>
            <person name="Oppert C."/>
            <person name="Zou Z."/>
            <person name="Evans J."/>
            <person name="Lu Z."/>
            <person name="Zhao P."/>
            <person name="Sumathipala N."/>
            <person name="Altincicek B."/>
            <person name="Vilcinskas A."/>
            <person name="Williams M."/>
            <person name="Hultmark D."/>
            <person name="Hetru C."/>
            <person name="Jiang H."/>
            <person name="Grimmelikhuijzen C.J."/>
            <person name="Hauser F."/>
            <person name="Cazzamali G."/>
            <person name="Williamson M."/>
            <person name="Park Y."/>
            <person name="Li B."/>
            <person name="Tanaka Y."/>
            <person name="Predel R."/>
            <person name="Neupert S."/>
            <person name="Schachtner J."/>
            <person name="Verleyen P."/>
            <person name="Raible F."/>
            <person name="Bork P."/>
            <person name="Friedrich M."/>
            <person name="Walden K.K."/>
            <person name="Robertson H.M."/>
            <person name="Angeli S."/>
            <person name="Foret S."/>
            <person name="Bucher G."/>
            <person name="Schuetz S."/>
            <person name="Maleszka R."/>
            <person name="Wimmer E.A."/>
            <person name="Beeman R.W."/>
            <person name="Lorenzen M."/>
            <person name="Tomoyasu Y."/>
            <person name="Miller S.C."/>
            <person name="Grossmann D."/>
            <person name="Bucher G."/>
        </authorList>
    </citation>
    <scope>NUCLEOTIDE SEQUENCE [LARGE SCALE GENOMIC DNA]</scope>
    <source>
        <strain evidence="14 15">Georgia GA2</strain>
    </source>
</reference>
<feature type="region of interest" description="Disordered" evidence="11">
    <location>
        <begin position="1570"/>
        <end position="1606"/>
    </location>
</feature>
<feature type="compositionally biased region" description="Polar residues" evidence="11">
    <location>
        <begin position="1575"/>
        <end position="1587"/>
    </location>
</feature>
<dbReference type="Gene3D" id="3.30.420.10">
    <property type="entry name" value="Ribonuclease H-like superfamily/Ribonuclease H"/>
    <property type="match status" value="2"/>
</dbReference>
<dbReference type="SUPFAM" id="SSF53098">
    <property type="entry name" value="Ribonuclease H-like"/>
    <property type="match status" value="3"/>
</dbReference>
<evidence type="ECO:0000256" key="8">
    <source>
        <dbReference type="ARBA" id="ARBA00023125"/>
    </source>
</evidence>
<dbReference type="Pfam" id="PF00078">
    <property type="entry name" value="RVT_1"/>
    <property type="match status" value="2"/>
</dbReference>
<dbReference type="Proteomes" id="UP000007266">
    <property type="component" value="Unassembled WGS sequence"/>
</dbReference>
<sequence>MEYTPIESSGSSSNESDTADVSLKSKTKSKTKSRKQFFSNKWLNDSRFKGWLQPLNNDKSKASCTACNTILNTKVSDLIHHSRTKKHLMKVKNIKTTSKIDVSFKKILESREEHDVIDATLRNCLMVAAHNISFRTIDHITSVTKKNFKECEVAKKMALKRTKGEMIVKNVLASVIKDKLKEELHNQRFSVLLDESTDISNKRQLCILVKYLCKSQIKTQLLDIKEMGADDGTAKGIYSLFKESLREFNLEGANVFGYCADNASVMMGSKESVKVYLRSENPSLIASACICHSVHLIAVSAADKIPPNVETLLQNISTYFSRSPKRQKILEEFQDFMKAEKLKFLKPSQTRWLALSHCIERFLLMWDVLSELFKMAAFEDQNGVASLIHNDLCSPVVKAYFVLKMSEEQRGDEEGITLTMDEDIDLEEAAPRTISATTQVTSETLDNPIARTLEQLLGSELKSQIEKAVKRQAALILGEITDTQAAGTEGAEVTLRNRIAEMGASAQQSPATGSDCSTVRSWKIGAEIVDYFDPDDADCNIERWLAKIDQLGQVHGWSELEKAGIMQSRLMGAAKAWFNHLGEYNLTWDSWKARLRMAFPRRQDFAITLEELVQRQKLPGEVMTKYYHEKLALCDRVGISGENAVAVIIRGLPKELRANAYATRSTTPEALYNNFLVGLEFYEYRGATAKAERVTRRESTSSGQAMKRRSDQPVATTKAKSALIRCFNCQRYGTHKSRECPYERRERCRKCGRPGHEASTCNPQADSTAVKGANPQVRILQLGLENTYKKMGTACGAQIRVYIDTGSEHNILAWSWAQGRNLNIKPGEWILQGFAGGQGVAIGEATFDIKVDEVTLSITALITKCDLGRIELILGQPAISTSGVALVVRGDKACVIRDEDLFEVFKNLTLETDRPRPRILVKEDTVIPAGLSLQMGVTITDCEIGEIVSMAPVTFQSKDDMVAIPGGVLKCRDDNKILFTNLAPRTLVWKAGRLVTKAERCKEGVPVTKVMNIQQRIINQMLGNMRHDQVLAYMDDLLIPSVDVATGLELLRKVLELIRDAGVKLKLAKCSFLQEKIDYLGHEISVEGIRPGQRKVDAVLKFPEPSDVHSVRQFMGLASYFRKFIRNFALLAKPLTNLTKKDVEWRWGEEQQDAFQRLRHLLSERPVLAAYNSSFSTELHTDASKIGVGGILLQRQPDAVRATFLKKDLVPRIARWWLAIQEYGMTVEYRPGVRMQHVDALSRNPVQISIVHADEADWFLTVQLQDPKAQELVTVLTTGVTPRDVKAVYKVKNGRLYRITPNGDRLYVPATARFTLAHKHHDEIGHPGYNRALTLMKETYWFPKMARFMLKYVGSCLRCAYGKGDYGKAEGRLHPIKRLPIPLDTVHVDHLGPFMRSSKGNSYLLMAIDGFTKFVWAKPTRTLRSTEAIEKLRDIFGVFGYPRRVITDRGLAFQSKAFGDFMAEKGIQHIQNAIATPRANGQVERPNRTIEEALTCSADSENRWDDGLPEIVWGLNNTVNASTRFSPAQLMFSHRRGVIANLADNVVQATLNSIENGETGANLVKHGEAVPHGEASTTPGTGCSANAQGGAGLSQHAGPSSDDSGYPVLAEALSEELQANRAEAERNLKRTALQMKSRFDKRRKSATGCLDPGTNRKLANKYDGPYRVSRRLGNDRYQIEAIKGMRGYKRFKAVVAVDSLRRYCSTAQEANDKADGEESDSGEEIDRVLKMSEEQRGDEEGITLTMDEDIDLEEAAPRTISATTQVTSETLDNPIARTLEQLLGSELKSQIEKAVKRQAALILGEITDTQAAGTEGAEVTLRNRIAEMGASAQQSPATGSDCSTVRSWKIGAEIVDYFDPDDADCNIERWLAKIDQLGQVHGWSELEKAGIMQSRLMGAAKAWFNHLGEYNLTWDSWKARLRMAFPRRQDFAITLEELVQRQKLPGEVMTKYYHEKLALCDRVGISGENAVAVIIRGLPKELRANAYATRSTTPEALYNNFLVGLEFYEYRGATAKAEGVTRRESTSSGQAMKRRSDQPVATTNAKSALIRCFNCQRYGTHKSRECPYERRERCRKCGRPGHEASTCNPQADSTAVKGANPQVRILQLGLENTYKKMGTACGAQIRVYIDTGSEHNILAWSWAQGRNLNIKPGEWILQGFAGGQGVAIGEATFDIKVDEVTLSITALITKCDLGRIELILGQPAISTSGVALVVRGDKACVIRDEDLFEVFKNLTLETDRPRPRILVKEDTVIPAGLSLQMGVTITDCEIGEIVSMAPVTFQSKDDMVAIPGGVLKCRDDNKILITNLAPRTLVWKAGRLVTKAERCKEGVPVTKVMNIQQVSACFDLSSVTVGEIGDYYKQQLFDLLRSMSCCFSANDEDLGLTQLGSMSINLTSDIPVYYRPYRLSHSERAVVRQKVQSLLDGDVIRESNSNYASPILLVPKKTGEMRLCVDYRALNAITVKDRYPLPLIADQLDRLAGNRYFTSLDLAQGYHQLVTSENSFGILPLLAKPLTNLTKKDVEWRWGEEQQDAFQRFRHLLSERPVLAAYNSSFSTELHTDASKIGVGGILLQRQPDAVRATFLKKDLVPRIARWWLAIQEYGMTVEYRPGVRMQHVDALSRNPVQISIVHADEADWFLTVQLQDPKAQELVTVLTTGVTPRDVKAVYKVKNGRLYRITPNGDRLYVPATARFTLAHKHHDEIGHPGYNRALTLMKETYWFPKMARFMLKYVRSCLRCAYGKGDYGKAEGRLHPIKRLPIPLDTVHVDHLGPFMRSSKGNSYLLMAIDGFTKFVWAKPTRTLRSTEAIEKLRDIFGVFGYPRRVITDRGLAFQSKAFGDFMAEKGIQHIQNAIATPRTNGQVERPNRTIEEALTCSADSENRWDDGLPEIVWGLNNTVNASTRFSPAQLMFSHRRGVVANLADNVVQATLNSIENGETGANLVKHGEAVPHGEASTTPGTGCSAKAQGGAGLSQHAGPSSDDSGYPVLAEALSEELQANRAKTERNLKRTALQMKSRFDKKRKVATLYKVGDLVLWRQSATGCLDPGTNRKLANKYDGPYRVSRRLGNDRYQIEAIKGMRGYKRFKAVVAVDSLRRYCSTAQEANDKADGEESDSGEEIDRLDLIDLLEN</sequence>
<dbReference type="PANTHER" id="PTHR37984:SF5">
    <property type="entry name" value="PROTEIN NYNRIN-LIKE"/>
    <property type="match status" value="1"/>
</dbReference>
<dbReference type="CDD" id="cd00303">
    <property type="entry name" value="retropepsin_like"/>
    <property type="match status" value="2"/>
</dbReference>
<evidence type="ECO:0000256" key="3">
    <source>
        <dbReference type="ARBA" id="ARBA00022679"/>
    </source>
</evidence>
<feature type="domain" description="Integrase catalytic" evidence="13">
    <location>
        <begin position="1378"/>
        <end position="1535"/>
    </location>
</feature>
<keyword evidence="8" id="KW-0238">DNA-binding</keyword>
<dbReference type="SUPFAM" id="SSF57756">
    <property type="entry name" value="Retrovirus zinc finger-like domains"/>
    <property type="match status" value="2"/>
</dbReference>
<evidence type="ECO:0000313" key="14">
    <source>
        <dbReference type="EMBL" id="KXZ75922.1"/>
    </source>
</evidence>
<dbReference type="InterPro" id="IPR000477">
    <property type="entry name" value="RT_dom"/>
</dbReference>
<evidence type="ECO:0000313" key="15">
    <source>
        <dbReference type="Proteomes" id="UP000007266"/>
    </source>
</evidence>
<dbReference type="InterPro" id="IPR012337">
    <property type="entry name" value="RNaseH-like_sf"/>
</dbReference>
<keyword evidence="10" id="KW-0479">Metal-binding</keyword>
<feature type="compositionally biased region" description="Low complexity" evidence="11">
    <location>
        <begin position="7"/>
        <end position="16"/>
    </location>
</feature>
<keyword evidence="2" id="KW-0645">Protease</keyword>
<dbReference type="PANTHER" id="PTHR37984">
    <property type="entry name" value="PROTEIN CBG26694"/>
    <property type="match status" value="1"/>
</dbReference>
<dbReference type="GO" id="GO:0004190">
    <property type="term" value="F:aspartic-type endopeptidase activity"/>
    <property type="evidence" value="ECO:0007669"/>
    <property type="project" value="UniProtKB-KW"/>
</dbReference>
<keyword evidence="6" id="KW-0064">Aspartyl protease</keyword>
<evidence type="ECO:0000256" key="9">
    <source>
        <dbReference type="ARBA" id="ARBA00023268"/>
    </source>
</evidence>
<dbReference type="InterPro" id="IPR036875">
    <property type="entry name" value="Znf_CCHC_sf"/>
</dbReference>
<dbReference type="Gene3D" id="3.10.10.10">
    <property type="entry name" value="HIV Type 1 Reverse Transcriptase, subunit A, domain 1"/>
    <property type="match status" value="1"/>
</dbReference>
<evidence type="ECO:0000256" key="6">
    <source>
        <dbReference type="ARBA" id="ARBA00022750"/>
    </source>
</evidence>
<evidence type="ECO:0000256" key="11">
    <source>
        <dbReference type="SAM" id="MobiDB-lite"/>
    </source>
</evidence>
<evidence type="ECO:0000259" key="12">
    <source>
        <dbReference type="PROSITE" id="PS50158"/>
    </source>
</evidence>
<dbReference type="GO" id="GO:0015074">
    <property type="term" value="P:DNA integration"/>
    <property type="evidence" value="ECO:0007669"/>
    <property type="project" value="InterPro"/>
</dbReference>
<accession>A0A139W9F7</accession>
<feature type="region of interest" description="Disordered" evidence="11">
    <location>
        <begin position="1"/>
        <end position="32"/>
    </location>
</feature>
<evidence type="ECO:0000256" key="4">
    <source>
        <dbReference type="ARBA" id="ARBA00022695"/>
    </source>
</evidence>
<gene>
    <name evidence="14" type="primary">AUGUSTUS-3.0.2_31710</name>
    <name evidence="14" type="ORF">TcasGA2_TC031710</name>
</gene>
<organism evidence="14 15">
    <name type="scientific">Tribolium castaneum</name>
    <name type="common">Red flour beetle</name>
    <dbReference type="NCBI Taxonomy" id="7070"/>
    <lineage>
        <taxon>Eukaryota</taxon>
        <taxon>Metazoa</taxon>
        <taxon>Ecdysozoa</taxon>
        <taxon>Arthropoda</taxon>
        <taxon>Hexapoda</taxon>
        <taxon>Insecta</taxon>
        <taxon>Pterygota</taxon>
        <taxon>Neoptera</taxon>
        <taxon>Endopterygota</taxon>
        <taxon>Coleoptera</taxon>
        <taxon>Polyphaga</taxon>
        <taxon>Cucujiformia</taxon>
        <taxon>Tenebrionidae</taxon>
        <taxon>Tenebrionidae incertae sedis</taxon>
        <taxon>Tribolium</taxon>
    </lineage>
</organism>
<keyword evidence="9" id="KW-0511">Multifunctional enzyme</keyword>
<dbReference type="PROSITE" id="PS50994">
    <property type="entry name" value="INTEGRASE"/>
    <property type="match status" value="2"/>
</dbReference>
<evidence type="ECO:0000256" key="2">
    <source>
        <dbReference type="ARBA" id="ARBA00022670"/>
    </source>
</evidence>
<dbReference type="GO" id="GO:0042575">
    <property type="term" value="C:DNA polymerase complex"/>
    <property type="evidence" value="ECO:0007669"/>
    <property type="project" value="UniProtKB-ARBA"/>
</dbReference>
<dbReference type="Pfam" id="PF17919">
    <property type="entry name" value="RT_RNaseH_2"/>
    <property type="match status" value="2"/>
</dbReference>
<keyword evidence="10" id="KW-0863">Zinc-finger</keyword>
<dbReference type="Gene3D" id="1.10.340.70">
    <property type="match status" value="2"/>
</dbReference>
<keyword evidence="5" id="KW-0540">Nuclease</keyword>
<keyword evidence="3" id="KW-0808">Transferase</keyword>
<dbReference type="InterPro" id="IPR050951">
    <property type="entry name" value="Retrovirus_Pol_polyprotein"/>
</dbReference>
<dbReference type="GO" id="GO:0006508">
    <property type="term" value="P:proteolysis"/>
    <property type="evidence" value="ECO:0007669"/>
    <property type="project" value="UniProtKB-KW"/>
</dbReference>
<dbReference type="eggNOG" id="KOG0017">
    <property type="taxonomic scope" value="Eukaryota"/>
</dbReference>
<feature type="region of interest" description="Disordered" evidence="11">
    <location>
        <begin position="2949"/>
        <end position="2984"/>
    </location>
</feature>
<feature type="region of interest" description="Disordered" evidence="11">
    <location>
        <begin position="693"/>
        <end position="714"/>
    </location>
</feature>
<dbReference type="InterPro" id="IPR036397">
    <property type="entry name" value="RNaseH_sf"/>
</dbReference>